<evidence type="ECO:0000313" key="2">
    <source>
        <dbReference type="EMBL" id="ETX06310.1"/>
    </source>
</evidence>
<dbReference type="InterPro" id="IPR011042">
    <property type="entry name" value="6-blade_b-propeller_TolB-like"/>
</dbReference>
<feature type="signal peptide" evidence="1">
    <location>
        <begin position="1"/>
        <end position="22"/>
    </location>
</feature>
<dbReference type="SUPFAM" id="SSF82171">
    <property type="entry name" value="DPP6 N-terminal domain-like"/>
    <property type="match status" value="1"/>
</dbReference>
<accession>W4M7Z8</accession>
<sequence length="376" mass="42433">MLISFFMLMALTNGQMSGLAQAKIYISELLDEPDQPHARTLISVFSDHETYLQSFHLNGVRATVSPDQQYIAYEGWTDRNVGRRAMVWDVVLANPHGTVIKSLQFIENQFKVGDSIDQMRWSPDSHKLAVLIRSAKFYGHGIKSYRYVYLLIYDLKQDQLVYVRTHTCTTSSDPDCLHNFTWFQDSQRLLWFGTSGVRIVDAERQRVRFISRQSSSAHLAANDTQLLLWYRSEPAKPHGHIAIYPMGSRKPRSTLPLAQLPFVDPVSVAPAMVLLQPFAAHPSNLPVLDLTRAKLTLLETPGLRLVPKSAGPYPHRQVACMNSDAEGTSYGIYDLDSGEYRALKPADAASPRGMASLGAIRINRIDWFADEIQPER</sequence>
<keyword evidence="3" id="KW-1185">Reference proteome</keyword>
<organism evidence="2 3">
    <name type="scientific">Candidatus Entotheonella gemina</name>
    <dbReference type="NCBI Taxonomy" id="1429439"/>
    <lineage>
        <taxon>Bacteria</taxon>
        <taxon>Pseudomonadati</taxon>
        <taxon>Nitrospinota/Tectimicrobiota group</taxon>
        <taxon>Candidatus Tectimicrobiota</taxon>
        <taxon>Candidatus Entotheonellia</taxon>
        <taxon>Candidatus Entotheonellales</taxon>
        <taxon>Candidatus Entotheonellaceae</taxon>
        <taxon>Candidatus Entotheonella</taxon>
    </lineage>
</organism>
<dbReference type="Proteomes" id="UP000019140">
    <property type="component" value="Unassembled WGS sequence"/>
</dbReference>
<dbReference type="EMBL" id="AZHX01000735">
    <property type="protein sequence ID" value="ETX06310.1"/>
    <property type="molecule type" value="Genomic_DNA"/>
</dbReference>
<name>W4M7Z8_9BACT</name>
<keyword evidence="1" id="KW-0732">Signal</keyword>
<proteinExistence type="predicted"/>
<evidence type="ECO:0000256" key="1">
    <source>
        <dbReference type="SAM" id="SignalP"/>
    </source>
</evidence>
<dbReference type="Gene3D" id="2.120.10.30">
    <property type="entry name" value="TolB, C-terminal domain"/>
    <property type="match status" value="1"/>
</dbReference>
<feature type="chain" id="PRO_5004846361" description="Dipeptidylpeptidase IV N-terminal domain-containing protein" evidence="1">
    <location>
        <begin position="23"/>
        <end position="376"/>
    </location>
</feature>
<dbReference type="HOGENOM" id="CLU_751604_0_0_7"/>
<reference evidence="2 3" key="1">
    <citation type="journal article" date="2014" name="Nature">
        <title>An environmental bacterial taxon with a large and distinct metabolic repertoire.</title>
        <authorList>
            <person name="Wilson M.C."/>
            <person name="Mori T."/>
            <person name="Ruckert C."/>
            <person name="Uria A.R."/>
            <person name="Helf M.J."/>
            <person name="Takada K."/>
            <person name="Gernert C."/>
            <person name="Steffens U.A."/>
            <person name="Heycke N."/>
            <person name="Schmitt S."/>
            <person name="Rinke C."/>
            <person name="Helfrich E.J."/>
            <person name="Brachmann A.O."/>
            <person name="Gurgui C."/>
            <person name="Wakimoto T."/>
            <person name="Kracht M."/>
            <person name="Crusemann M."/>
            <person name="Hentschel U."/>
            <person name="Abe I."/>
            <person name="Matsunaga S."/>
            <person name="Kalinowski J."/>
            <person name="Takeyama H."/>
            <person name="Piel J."/>
        </authorList>
    </citation>
    <scope>NUCLEOTIDE SEQUENCE [LARGE SCALE GENOMIC DNA]</scope>
    <source>
        <strain evidence="3">TSY2</strain>
    </source>
</reference>
<comment type="caution">
    <text evidence="2">The sequence shown here is derived from an EMBL/GenBank/DDBJ whole genome shotgun (WGS) entry which is preliminary data.</text>
</comment>
<gene>
    <name evidence="2" type="ORF">ETSY2_17920</name>
</gene>
<evidence type="ECO:0000313" key="3">
    <source>
        <dbReference type="Proteomes" id="UP000019140"/>
    </source>
</evidence>
<dbReference type="AlphaFoldDB" id="W4M7Z8"/>
<evidence type="ECO:0008006" key="4">
    <source>
        <dbReference type="Google" id="ProtNLM"/>
    </source>
</evidence>
<protein>
    <recommendedName>
        <fullName evidence="4">Dipeptidylpeptidase IV N-terminal domain-containing protein</fullName>
    </recommendedName>
</protein>